<organism evidence="1 2">
    <name type="scientific">Saguinus oedipus</name>
    <name type="common">Cotton-top tamarin</name>
    <name type="synonym">Oedipomidas oedipus</name>
    <dbReference type="NCBI Taxonomy" id="9490"/>
    <lineage>
        <taxon>Eukaryota</taxon>
        <taxon>Metazoa</taxon>
        <taxon>Chordata</taxon>
        <taxon>Craniata</taxon>
        <taxon>Vertebrata</taxon>
        <taxon>Euteleostomi</taxon>
        <taxon>Mammalia</taxon>
        <taxon>Eutheria</taxon>
        <taxon>Euarchontoglires</taxon>
        <taxon>Primates</taxon>
        <taxon>Haplorrhini</taxon>
        <taxon>Platyrrhini</taxon>
        <taxon>Cebidae</taxon>
        <taxon>Callitrichinae</taxon>
        <taxon>Saguinus</taxon>
    </lineage>
</organism>
<dbReference type="Proteomes" id="UP001266305">
    <property type="component" value="Unassembled WGS sequence"/>
</dbReference>
<protein>
    <submittedName>
        <fullName evidence="1">Uncharacterized protein</fullName>
    </submittedName>
</protein>
<dbReference type="EMBL" id="JASSZA010000001">
    <property type="protein sequence ID" value="KAK2119227.1"/>
    <property type="molecule type" value="Genomic_DNA"/>
</dbReference>
<evidence type="ECO:0000313" key="2">
    <source>
        <dbReference type="Proteomes" id="UP001266305"/>
    </source>
</evidence>
<gene>
    <name evidence="1" type="ORF">P7K49_000613</name>
</gene>
<keyword evidence="2" id="KW-1185">Reference proteome</keyword>
<evidence type="ECO:0000313" key="1">
    <source>
        <dbReference type="EMBL" id="KAK2119227.1"/>
    </source>
</evidence>
<comment type="caution">
    <text evidence="1">The sequence shown here is derived from an EMBL/GenBank/DDBJ whole genome shotgun (WGS) entry which is preliminary data.</text>
</comment>
<proteinExistence type="predicted"/>
<sequence>MKVLRNHLQEIRSQIVSRWFVRPQRFPTRSGLGLYSRGSGESLKIFKLGSGKICSCRHPTFNSQTPELRSTRQLQSPLRILFLNAEWYLADIKDRI</sequence>
<reference evidence="1 2" key="1">
    <citation type="submission" date="2023-05" db="EMBL/GenBank/DDBJ databases">
        <title>B98-5 Cell Line De Novo Hybrid Assembly: An Optical Mapping Approach.</title>
        <authorList>
            <person name="Kananen K."/>
            <person name="Auerbach J.A."/>
            <person name="Kautto E."/>
            <person name="Blachly J.S."/>
        </authorList>
    </citation>
    <scope>NUCLEOTIDE SEQUENCE [LARGE SCALE GENOMIC DNA]</scope>
    <source>
        <strain evidence="1">B95-8</strain>
        <tissue evidence="1">Cell line</tissue>
    </source>
</reference>
<name>A0ABQ9WFU5_SAGOE</name>
<accession>A0ABQ9WFU5</accession>